<dbReference type="AlphaFoldDB" id="A0A7Y2EDZ6"/>
<sequence length="56" mass="6369">SPIPYGVQDTFTLRVEKFMDGQLGTLGIEGRILREFGDLERLGPLEDYGVSLVWQR</sequence>
<protein>
    <submittedName>
        <fullName evidence="1">Uncharacterized protein</fullName>
    </submittedName>
</protein>
<evidence type="ECO:0000313" key="2">
    <source>
        <dbReference type="Proteomes" id="UP000547674"/>
    </source>
</evidence>
<organism evidence="1 2">
    <name type="scientific">Eiseniibacteriota bacterium</name>
    <dbReference type="NCBI Taxonomy" id="2212470"/>
    <lineage>
        <taxon>Bacteria</taxon>
        <taxon>Candidatus Eiseniibacteriota</taxon>
    </lineage>
</organism>
<gene>
    <name evidence="1" type="ORF">HKN21_15125</name>
</gene>
<proteinExistence type="predicted"/>
<comment type="caution">
    <text evidence="1">The sequence shown here is derived from an EMBL/GenBank/DDBJ whole genome shotgun (WGS) entry which is preliminary data.</text>
</comment>
<reference evidence="1 2" key="1">
    <citation type="submission" date="2020-03" db="EMBL/GenBank/DDBJ databases">
        <title>Metabolic flexibility allows generalist bacteria to become dominant in a frequently disturbed ecosystem.</title>
        <authorList>
            <person name="Chen Y.-J."/>
            <person name="Leung P.M."/>
            <person name="Bay S.K."/>
            <person name="Hugenholtz P."/>
            <person name="Kessler A.J."/>
            <person name="Shelley G."/>
            <person name="Waite D.W."/>
            <person name="Cook P.L."/>
            <person name="Greening C."/>
        </authorList>
    </citation>
    <scope>NUCLEOTIDE SEQUENCE [LARGE SCALE GENOMIC DNA]</scope>
    <source>
        <strain evidence="1">SS_bin_28</strain>
    </source>
</reference>
<dbReference type="EMBL" id="JABDJR010000612">
    <property type="protein sequence ID" value="NNF08094.1"/>
    <property type="molecule type" value="Genomic_DNA"/>
</dbReference>
<feature type="non-terminal residue" evidence="1">
    <location>
        <position position="1"/>
    </location>
</feature>
<dbReference type="Proteomes" id="UP000547674">
    <property type="component" value="Unassembled WGS sequence"/>
</dbReference>
<evidence type="ECO:0000313" key="1">
    <source>
        <dbReference type="EMBL" id="NNF08094.1"/>
    </source>
</evidence>
<accession>A0A7Y2EDZ6</accession>
<name>A0A7Y2EDZ6_UNCEI</name>